<dbReference type="EMBL" id="CP061169">
    <property type="protein sequence ID" value="QPZ38341.1"/>
    <property type="molecule type" value="Genomic_DNA"/>
</dbReference>
<gene>
    <name evidence="2" type="ORF">HCR76_16395</name>
</gene>
<feature type="region of interest" description="Disordered" evidence="1">
    <location>
        <begin position="57"/>
        <end position="116"/>
    </location>
</feature>
<name>A0ABX6YIV8_9MICO</name>
<evidence type="ECO:0000256" key="1">
    <source>
        <dbReference type="SAM" id="MobiDB-lite"/>
    </source>
</evidence>
<proteinExistence type="predicted"/>
<dbReference type="RefSeq" id="WP_198248088.1">
    <property type="nucleotide sequence ID" value="NZ_CP061169.1"/>
</dbReference>
<organism evidence="2 3">
    <name type="scientific">Paramicrobacterium chengjingii</name>
    <dbReference type="NCBI Taxonomy" id="2769067"/>
    <lineage>
        <taxon>Bacteria</taxon>
        <taxon>Bacillati</taxon>
        <taxon>Actinomycetota</taxon>
        <taxon>Actinomycetes</taxon>
        <taxon>Micrococcales</taxon>
        <taxon>Microbacteriaceae</taxon>
        <taxon>Paramicrobacterium</taxon>
    </lineage>
</organism>
<keyword evidence="3" id="KW-1185">Reference proteome</keyword>
<evidence type="ECO:0000313" key="2">
    <source>
        <dbReference type="EMBL" id="QPZ38341.1"/>
    </source>
</evidence>
<feature type="compositionally biased region" description="Low complexity" evidence="1">
    <location>
        <begin position="92"/>
        <end position="105"/>
    </location>
</feature>
<reference evidence="2 3" key="1">
    <citation type="submission" date="2020-12" db="EMBL/GenBank/DDBJ databases">
        <title>Microbacterium sp. HY060.</title>
        <authorList>
            <person name="Zhou J."/>
        </authorList>
    </citation>
    <scope>NUCLEOTIDE SEQUENCE [LARGE SCALE GENOMIC DNA]</scope>
    <source>
        <strain evidence="2 3">HY60</strain>
    </source>
</reference>
<accession>A0ABX6YIV8</accession>
<sequence length="116" mass="12626">MVGLRDSQARHWGQAHSLSEVDFEAQDVAVMWLNVEPDTVTEAVTVRGSENELAEWRAAEHDEQEARAPQARAAVRRRAAEIGKSRARPRAARSSGAMRSASISGRHGHGMPPSCG</sequence>
<protein>
    <submittedName>
        <fullName evidence="2">Uncharacterized protein</fullName>
    </submittedName>
</protein>
<dbReference type="Proteomes" id="UP000662814">
    <property type="component" value="Chromosome"/>
</dbReference>
<evidence type="ECO:0000313" key="3">
    <source>
        <dbReference type="Proteomes" id="UP000662814"/>
    </source>
</evidence>
<feature type="compositionally biased region" description="Basic and acidic residues" evidence="1">
    <location>
        <begin position="57"/>
        <end position="66"/>
    </location>
</feature>